<feature type="domain" description="3-hydroxyisobutyrate dehydrogenase-like NAD-binding" evidence="5">
    <location>
        <begin position="167"/>
        <end position="288"/>
    </location>
</feature>
<keyword evidence="3" id="KW-0520">NAD</keyword>
<dbReference type="InterPro" id="IPR036291">
    <property type="entry name" value="NAD(P)-bd_dom_sf"/>
</dbReference>
<keyword evidence="7" id="KW-1185">Reference proteome</keyword>
<dbReference type="InterPro" id="IPR002204">
    <property type="entry name" value="3-OH-isobutyrate_DH-rel_CS"/>
</dbReference>
<gene>
    <name evidence="6" type="ORF">MUN78_14645</name>
</gene>
<dbReference type="InterPro" id="IPR015815">
    <property type="entry name" value="HIBADH-related"/>
</dbReference>
<evidence type="ECO:0000313" key="6">
    <source>
        <dbReference type="EMBL" id="UOQ56887.1"/>
    </source>
</evidence>
<keyword evidence="2" id="KW-0560">Oxidoreductase</keyword>
<evidence type="ECO:0000256" key="1">
    <source>
        <dbReference type="ARBA" id="ARBA00009080"/>
    </source>
</evidence>
<dbReference type="SUPFAM" id="SSF48179">
    <property type="entry name" value="6-phosphogluconate dehydrogenase C-terminal domain-like"/>
    <property type="match status" value="1"/>
</dbReference>
<protein>
    <submittedName>
        <fullName evidence="6">NAD(P)-dependent oxidoreductase</fullName>
    </submittedName>
</protein>
<name>A0ABY4FKU5_9MICO</name>
<evidence type="ECO:0000259" key="5">
    <source>
        <dbReference type="Pfam" id="PF14833"/>
    </source>
</evidence>
<dbReference type="PANTHER" id="PTHR22981:SF7">
    <property type="entry name" value="3-HYDROXYISOBUTYRATE DEHYDROGENASE, MITOCHONDRIAL"/>
    <property type="match status" value="1"/>
</dbReference>
<evidence type="ECO:0000259" key="4">
    <source>
        <dbReference type="Pfam" id="PF03446"/>
    </source>
</evidence>
<dbReference type="Gene3D" id="1.10.1040.10">
    <property type="entry name" value="N-(1-d-carboxylethyl)-l-norvaline Dehydrogenase, domain 2"/>
    <property type="match status" value="1"/>
</dbReference>
<dbReference type="InterPro" id="IPR008927">
    <property type="entry name" value="6-PGluconate_DH-like_C_sf"/>
</dbReference>
<sequence>MSEPTTIGFIGLGNMGTPMSRRLLDAGLAVRGFDLDAAARERFASNGGTAFDDVAAMVPGCALLILMLPNSDIVETVLEGEAGVLGRIDPDTLIVDMSSSEPLRTRALAERVAARGGHLVDAPVSGGVGGANAGTLSIMVGGEAADVARAEPVLAHLGRVSHVGAAGAGHALKAINNLMSATHLWVTNEALQTGISFGLAPEAMLEVVNRSSGRSGSTEHKWPKFILGESYDSGFSLALMLKDMRIATGLAEHLGVPHALSDEAVRHWQIAAEDLGRGADHTEVARWLAQHTEGPEGR</sequence>
<dbReference type="Pfam" id="PF14833">
    <property type="entry name" value="NAD_binding_11"/>
    <property type="match status" value="1"/>
</dbReference>
<accession>A0ABY4FKU5</accession>
<dbReference type="EMBL" id="CP095045">
    <property type="protein sequence ID" value="UOQ56887.1"/>
    <property type="molecule type" value="Genomic_DNA"/>
</dbReference>
<dbReference type="InterPro" id="IPR013328">
    <property type="entry name" value="6PGD_dom2"/>
</dbReference>
<dbReference type="Pfam" id="PF03446">
    <property type="entry name" value="NAD_binding_2"/>
    <property type="match status" value="1"/>
</dbReference>
<evidence type="ECO:0000256" key="3">
    <source>
        <dbReference type="ARBA" id="ARBA00023027"/>
    </source>
</evidence>
<dbReference type="Gene3D" id="3.40.50.720">
    <property type="entry name" value="NAD(P)-binding Rossmann-like Domain"/>
    <property type="match status" value="1"/>
</dbReference>
<dbReference type="PANTHER" id="PTHR22981">
    <property type="entry name" value="3-HYDROXYISOBUTYRATE DEHYDROGENASE-RELATED"/>
    <property type="match status" value="1"/>
</dbReference>
<reference evidence="6 7" key="1">
    <citation type="submission" date="2022-04" db="EMBL/GenBank/DDBJ databases">
        <title>Leucobacter sp. isolated from rhizosphere of garlic.</title>
        <authorList>
            <person name="Won M."/>
            <person name="Lee C.-M."/>
            <person name="Woen H.-Y."/>
            <person name="Kwon S.-W."/>
        </authorList>
    </citation>
    <scope>NUCLEOTIDE SEQUENCE [LARGE SCALE GENOMIC DNA]</scope>
    <source>
        <strain evidence="6 7">H21R-40</strain>
    </source>
</reference>
<dbReference type="InterPro" id="IPR029154">
    <property type="entry name" value="HIBADH-like_NADP-bd"/>
</dbReference>
<comment type="similarity">
    <text evidence="1">Belongs to the HIBADH-related family.</text>
</comment>
<organism evidence="6 7">
    <name type="scientific">Leucobacter allii</name>
    <dbReference type="NCBI Taxonomy" id="2932247"/>
    <lineage>
        <taxon>Bacteria</taxon>
        <taxon>Bacillati</taxon>
        <taxon>Actinomycetota</taxon>
        <taxon>Actinomycetes</taxon>
        <taxon>Micrococcales</taxon>
        <taxon>Microbacteriaceae</taxon>
        <taxon>Leucobacter</taxon>
    </lineage>
</organism>
<proteinExistence type="inferred from homology"/>
<dbReference type="RefSeq" id="WP_244727413.1">
    <property type="nucleotide sequence ID" value="NZ_CP095045.1"/>
</dbReference>
<evidence type="ECO:0000256" key="2">
    <source>
        <dbReference type="ARBA" id="ARBA00023002"/>
    </source>
</evidence>
<dbReference type="InterPro" id="IPR006115">
    <property type="entry name" value="6PGDH_NADP-bd"/>
</dbReference>
<dbReference type="SUPFAM" id="SSF51735">
    <property type="entry name" value="NAD(P)-binding Rossmann-fold domains"/>
    <property type="match status" value="1"/>
</dbReference>
<evidence type="ECO:0000313" key="7">
    <source>
        <dbReference type="Proteomes" id="UP000831786"/>
    </source>
</evidence>
<feature type="domain" description="6-phosphogluconate dehydrogenase NADP-binding" evidence="4">
    <location>
        <begin position="6"/>
        <end position="161"/>
    </location>
</feature>
<dbReference type="PROSITE" id="PS00895">
    <property type="entry name" value="3_HYDROXYISOBUT_DH"/>
    <property type="match status" value="1"/>
</dbReference>
<dbReference type="Proteomes" id="UP000831786">
    <property type="component" value="Chromosome"/>
</dbReference>
<dbReference type="PIRSF" id="PIRSF000103">
    <property type="entry name" value="HIBADH"/>
    <property type="match status" value="1"/>
</dbReference>